<comment type="function">
    <text evidence="3">Might act as an E3 ubiquitin-protein ligase, or as part of E3 complex, which accepts ubiquitin from specific E2 ubiquitin-conjugating enzymes and then transfers it to substrates.</text>
</comment>
<comment type="caution">
    <text evidence="18">The sequence shown here is derived from an EMBL/GenBank/DDBJ whole genome shotgun (WGS) entry which is preliminary data.</text>
</comment>
<dbReference type="Pfam" id="PF00097">
    <property type="entry name" value="zf-C3HC4"/>
    <property type="match status" value="2"/>
</dbReference>
<dbReference type="Gene3D" id="1.20.120.1750">
    <property type="match status" value="1"/>
</dbReference>
<dbReference type="SMART" id="SM00184">
    <property type="entry name" value="RING"/>
    <property type="match status" value="2"/>
</dbReference>
<comment type="pathway">
    <text evidence="4">Protein modification; protein ubiquitination.</text>
</comment>
<accession>A0ABQ8E7Z4</accession>
<organism evidence="18 19">
    <name type="scientific">Brassica napus</name>
    <name type="common">Rape</name>
    <dbReference type="NCBI Taxonomy" id="3708"/>
    <lineage>
        <taxon>Eukaryota</taxon>
        <taxon>Viridiplantae</taxon>
        <taxon>Streptophyta</taxon>
        <taxon>Embryophyta</taxon>
        <taxon>Tracheophyta</taxon>
        <taxon>Spermatophyta</taxon>
        <taxon>Magnoliopsida</taxon>
        <taxon>eudicotyledons</taxon>
        <taxon>Gunneridae</taxon>
        <taxon>Pentapetalae</taxon>
        <taxon>rosids</taxon>
        <taxon>malvids</taxon>
        <taxon>Brassicales</taxon>
        <taxon>Brassicaceae</taxon>
        <taxon>Brassiceae</taxon>
        <taxon>Brassica</taxon>
    </lineage>
</organism>
<dbReference type="PROSITE" id="PS50089">
    <property type="entry name" value="ZF_RING_2"/>
    <property type="match status" value="2"/>
</dbReference>
<evidence type="ECO:0000256" key="14">
    <source>
        <dbReference type="SAM" id="MobiDB-lite"/>
    </source>
</evidence>
<dbReference type="SUPFAM" id="SSF57850">
    <property type="entry name" value="RING/U-box"/>
    <property type="match status" value="4"/>
</dbReference>
<feature type="domain" description="RING-type" evidence="16">
    <location>
        <begin position="456"/>
        <end position="502"/>
    </location>
</feature>
<evidence type="ECO:0000256" key="1">
    <source>
        <dbReference type="ARBA" id="ARBA00001798"/>
    </source>
</evidence>
<dbReference type="InterPro" id="IPR017907">
    <property type="entry name" value="Znf_RING_CS"/>
</dbReference>
<dbReference type="Pfam" id="PF01485">
    <property type="entry name" value="IBR"/>
    <property type="match status" value="3"/>
</dbReference>
<keyword evidence="12" id="KW-0862">Zinc</keyword>
<evidence type="ECO:0000256" key="10">
    <source>
        <dbReference type="ARBA" id="ARBA00022771"/>
    </source>
</evidence>
<evidence type="ECO:0000256" key="8">
    <source>
        <dbReference type="ARBA" id="ARBA00022723"/>
    </source>
</evidence>
<protein>
    <recommendedName>
        <fullName evidence="6">RBR-type E3 ubiquitin transferase</fullName>
        <ecNumber evidence="6">2.3.2.31</ecNumber>
    </recommendedName>
</protein>
<evidence type="ECO:0000256" key="9">
    <source>
        <dbReference type="ARBA" id="ARBA00022737"/>
    </source>
</evidence>
<evidence type="ECO:0000256" key="5">
    <source>
        <dbReference type="ARBA" id="ARBA00005884"/>
    </source>
</evidence>
<dbReference type="InterPro" id="IPR022238">
    <property type="entry name" value="Bud23_C"/>
</dbReference>
<dbReference type="EC" id="2.3.2.31" evidence="6"/>
<evidence type="ECO:0000256" key="4">
    <source>
        <dbReference type="ARBA" id="ARBA00004906"/>
    </source>
</evidence>
<dbReference type="Pfam" id="PF12589">
    <property type="entry name" value="WBS_methylT"/>
    <property type="match status" value="1"/>
</dbReference>
<evidence type="ECO:0000313" key="19">
    <source>
        <dbReference type="Proteomes" id="UP000824890"/>
    </source>
</evidence>
<dbReference type="InterPro" id="IPR001841">
    <property type="entry name" value="Znf_RING"/>
</dbReference>
<evidence type="ECO:0000256" key="12">
    <source>
        <dbReference type="ARBA" id="ARBA00022833"/>
    </source>
</evidence>
<keyword evidence="19" id="KW-1185">Reference proteome</keyword>
<keyword evidence="7" id="KW-0808">Transferase</keyword>
<comment type="catalytic activity">
    <reaction evidence="1">
        <text>[E2 ubiquitin-conjugating enzyme]-S-ubiquitinyl-L-cysteine + [acceptor protein]-L-lysine = [E2 ubiquitin-conjugating enzyme]-L-cysteine + [acceptor protein]-N(6)-ubiquitinyl-L-lysine.</text>
        <dbReference type="EC" id="2.3.2.31"/>
    </reaction>
</comment>
<keyword evidence="8" id="KW-0479">Metal-binding</keyword>
<name>A0ABQ8E7Z4_BRANA</name>
<feature type="region of interest" description="Disordered" evidence="14">
    <location>
        <begin position="669"/>
        <end position="689"/>
    </location>
</feature>
<evidence type="ECO:0000259" key="17">
    <source>
        <dbReference type="PROSITE" id="PS51873"/>
    </source>
</evidence>
<dbReference type="SMART" id="SM00647">
    <property type="entry name" value="IBR"/>
    <property type="match status" value="3"/>
</dbReference>
<dbReference type="EMBL" id="JAGKQM010000002">
    <property type="protein sequence ID" value="KAH0937533.1"/>
    <property type="molecule type" value="Genomic_DNA"/>
</dbReference>
<comment type="similarity">
    <text evidence="5">Belongs to the RBR family. Ariadne subfamily.</text>
</comment>
<feature type="domain" description="RING-type" evidence="17">
    <location>
        <begin position="452"/>
        <end position="624"/>
    </location>
</feature>
<keyword evidence="15" id="KW-1133">Transmembrane helix</keyword>
<gene>
    <name evidence="18" type="ORF">HID58_004994</name>
</gene>
<feature type="region of interest" description="Disordered" evidence="14">
    <location>
        <begin position="102"/>
        <end position="126"/>
    </location>
</feature>
<dbReference type="CDD" id="cd22584">
    <property type="entry name" value="Rcat_RBR_unk"/>
    <property type="match status" value="1"/>
</dbReference>
<feature type="transmembrane region" description="Helical" evidence="15">
    <location>
        <begin position="49"/>
        <end position="69"/>
    </location>
</feature>
<feature type="domain" description="RING-type" evidence="16">
    <location>
        <begin position="178"/>
        <end position="224"/>
    </location>
</feature>
<dbReference type="CDD" id="cd22582">
    <property type="entry name" value="BRcat_RBR_unk"/>
    <property type="match status" value="2"/>
</dbReference>
<evidence type="ECO:0000256" key="7">
    <source>
        <dbReference type="ARBA" id="ARBA00022679"/>
    </source>
</evidence>
<dbReference type="PANTHER" id="PTHR11685">
    <property type="entry name" value="RBR FAMILY RING FINGER AND IBR DOMAIN-CONTAINING"/>
    <property type="match status" value="1"/>
</dbReference>
<evidence type="ECO:0000313" key="18">
    <source>
        <dbReference type="EMBL" id="KAH0937533.1"/>
    </source>
</evidence>
<sequence length="715" mass="82247">MGQCLGLRAGVLDGAISISAVQWLGNADKSWHEPRLRLNTKSSWSSHVVLFQLILTMVIKIVALMMMMIENGMVWVSDRNRPRKLQRTNKNGKERDWVLRKKEQSRRKGNDVPADSKYTARKRKSREEMAARIRPAAVKPEFEVAACDQKDNSALLKKQHNIRFLPRQGKPDKKTEHCKICLDDVDSDLMFYVERCGHRFCINCVKQHINVKLVDGKIPNCPHHGCVFHLSIDRCGDLLMFKERSVWMQRIKENSIPLAERVYCPYKSCSHLMSMTELSRRGSYSGFGRCFKCHGDLCVHCGVPWHFNLSCNDYRRLFPNKYREDGVHDAKLKSLASLNGWRQCPKCYHMVGRSYGCSRIICRCGNAFCYKCGYLWNSGFHGDCNREFIFAFFFIFDYSSNTLCFIPPPLIMAAAGKPEFEVATGDQKDNSALLKKQHNLRFLPRQGKPDKKTEHCIICLDDVDSDLMFYVERCGHRFCINCVKLHINVKLVDGKIPNCPHHGCVFHLSIDRCGDVLTFRERLVWMQRIKENSLPLAERVYCPYESCSHLMSKTELSRSGSYSGFRRCFKCRGGFCVHCRVPWHGKLSCNDYRRLYPNKFREDGVDAKLKSLASLCGWRQCPKCYHMVWECILLQVRLLMEQRDSWRLQPRRDSSFFFSSSFVAAAASPPPPPPAAAPPPAANPPPEPPPMITCSISFVYMVSTQIPNTRSNKHT</sequence>
<keyword evidence="15" id="KW-0472">Membrane</keyword>
<dbReference type="PROSITE" id="PS51873">
    <property type="entry name" value="TRIAD"/>
    <property type="match status" value="2"/>
</dbReference>
<evidence type="ECO:0000256" key="6">
    <source>
        <dbReference type="ARBA" id="ARBA00012251"/>
    </source>
</evidence>
<evidence type="ECO:0000256" key="11">
    <source>
        <dbReference type="ARBA" id="ARBA00022786"/>
    </source>
</evidence>
<comment type="cofactor">
    <cofactor evidence="2">
        <name>Zn(2+)</name>
        <dbReference type="ChEBI" id="CHEBI:29105"/>
    </cofactor>
</comment>
<dbReference type="InterPro" id="IPR002867">
    <property type="entry name" value="IBR_dom"/>
</dbReference>
<dbReference type="Proteomes" id="UP000824890">
    <property type="component" value="Unassembled WGS sequence"/>
</dbReference>
<evidence type="ECO:0000256" key="15">
    <source>
        <dbReference type="SAM" id="Phobius"/>
    </source>
</evidence>
<dbReference type="InterPro" id="IPR031127">
    <property type="entry name" value="E3_UB_ligase_RBR"/>
</dbReference>
<dbReference type="InterPro" id="IPR013083">
    <property type="entry name" value="Znf_RING/FYVE/PHD"/>
</dbReference>
<evidence type="ECO:0000256" key="13">
    <source>
        <dbReference type="PROSITE-ProRule" id="PRU00175"/>
    </source>
</evidence>
<proteinExistence type="inferred from homology"/>
<reference evidence="18 19" key="1">
    <citation type="submission" date="2021-05" db="EMBL/GenBank/DDBJ databases">
        <title>Genome Assembly of Synthetic Allotetraploid Brassica napus Reveals Homoeologous Exchanges between Subgenomes.</title>
        <authorList>
            <person name="Davis J.T."/>
        </authorList>
    </citation>
    <scope>NUCLEOTIDE SEQUENCE [LARGE SCALE GENOMIC DNA]</scope>
    <source>
        <strain evidence="19">cv. Da-Ae</strain>
        <tissue evidence="18">Seedling</tissue>
    </source>
</reference>
<feature type="domain" description="RING-type" evidence="17">
    <location>
        <begin position="174"/>
        <end position="388"/>
    </location>
</feature>
<evidence type="ECO:0000256" key="2">
    <source>
        <dbReference type="ARBA" id="ARBA00001947"/>
    </source>
</evidence>
<evidence type="ECO:0000259" key="16">
    <source>
        <dbReference type="PROSITE" id="PS50089"/>
    </source>
</evidence>
<keyword evidence="9" id="KW-0677">Repeat</keyword>
<dbReference type="Gene3D" id="3.30.40.10">
    <property type="entry name" value="Zinc/RING finger domain, C3HC4 (zinc finger)"/>
    <property type="match status" value="2"/>
</dbReference>
<evidence type="ECO:0000256" key="3">
    <source>
        <dbReference type="ARBA" id="ARBA00003976"/>
    </source>
</evidence>
<dbReference type="InterPro" id="IPR018957">
    <property type="entry name" value="Znf_C3HC4_RING-type"/>
</dbReference>
<keyword evidence="10 13" id="KW-0863">Zinc-finger</keyword>
<dbReference type="InterPro" id="IPR044066">
    <property type="entry name" value="TRIAD_supradom"/>
</dbReference>
<dbReference type="PROSITE" id="PS00518">
    <property type="entry name" value="ZF_RING_1"/>
    <property type="match status" value="2"/>
</dbReference>
<keyword evidence="15" id="KW-0812">Transmembrane</keyword>
<keyword evidence="11" id="KW-0833">Ubl conjugation pathway</keyword>